<evidence type="ECO:0000313" key="3">
    <source>
        <dbReference type="EMBL" id="MVX59238.1"/>
    </source>
</evidence>
<dbReference type="CDD" id="cd03801">
    <property type="entry name" value="GT4_PimA-like"/>
    <property type="match status" value="1"/>
</dbReference>
<accession>A0A7X3G8U0</accession>
<dbReference type="RefSeq" id="WP_160333023.1">
    <property type="nucleotide sequence ID" value="NZ_JAOBSU010000066.1"/>
</dbReference>
<organism evidence="3 4">
    <name type="scientific">Streptococcus danieliae</name>
    <dbReference type="NCBI Taxonomy" id="747656"/>
    <lineage>
        <taxon>Bacteria</taxon>
        <taxon>Bacillati</taxon>
        <taxon>Bacillota</taxon>
        <taxon>Bacilli</taxon>
        <taxon>Lactobacillales</taxon>
        <taxon>Streptococcaceae</taxon>
        <taxon>Streptococcus</taxon>
    </lineage>
</organism>
<dbReference type="EMBL" id="WSRS01000052">
    <property type="protein sequence ID" value="MVX59238.1"/>
    <property type="molecule type" value="Genomic_DNA"/>
</dbReference>
<feature type="domain" description="Glycosyl transferase family 1" evidence="1">
    <location>
        <begin position="156"/>
        <end position="305"/>
    </location>
</feature>
<keyword evidence="3" id="KW-0808">Transferase</keyword>
<dbReference type="SUPFAM" id="SSF53756">
    <property type="entry name" value="UDP-Glycosyltransferase/glycogen phosphorylase"/>
    <property type="match status" value="1"/>
</dbReference>
<protein>
    <submittedName>
        <fullName evidence="3">Glycosyltransferase</fullName>
    </submittedName>
</protein>
<proteinExistence type="predicted"/>
<evidence type="ECO:0000259" key="1">
    <source>
        <dbReference type="Pfam" id="PF00534"/>
    </source>
</evidence>
<gene>
    <name evidence="3" type="ORF">E5983_06250</name>
</gene>
<reference evidence="3 4" key="1">
    <citation type="submission" date="2019-12" db="EMBL/GenBank/DDBJ databases">
        <title>Microbes associate with the intestines of laboratory mice.</title>
        <authorList>
            <person name="Navarre W."/>
            <person name="Wong E."/>
        </authorList>
    </citation>
    <scope>NUCLEOTIDE SEQUENCE [LARGE SCALE GENOMIC DNA]</scope>
    <source>
        <strain evidence="3 4">NM51_B2-22</strain>
    </source>
</reference>
<dbReference type="GO" id="GO:0016757">
    <property type="term" value="F:glycosyltransferase activity"/>
    <property type="evidence" value="ECO:0007669"/>
    <property type="project" value="InterPro"/>
</dbReference>
<dbReference type="PANTHER" id="PTHR45947">
    <property type="entry name" value="SULFOQUINOVOSYL TRANSFERASE SQD2"/>
    <property type="match status" value="1"/>
</dbReference>
<sequence length="332" mass="37204">MKVLLYLEGKTVLEKSGIGRALSHQMRALDLAGIPYTTDPSTGYDLVHINTYGPKSLRLLHQAKRQGKKVIVHGHSTREDFANSFIGSNLLAPAVGAYLKHMYQLADFIITPTEYSKELIRGYGVETPIVAISNGIDLRKYQPDPQKEQVFYNHFGLEKGQSVVVCAGLFFKRKGILDFVEVAKQLPDVQFIWFGGINKWMIPREIRRVVSGDHPANVHFPGYFKGAIFQGAISGSSLFFFPSYEETEGIVVLEALASHQHVVLRDIPVYEGWIDEQSATLGKNNEEFVAGIQAILAGQVDKRERGYQVAESRSMDQVAQQLVTVYRQVLEM</sequence>
<comment type="caution">
    <text evidence="3">The sequence shown here is derived from an EMBL/GenBank/DDBJ whole genome shotgun (WGS) entry which is preliminary data.</text>
</comment>
<dbReference type="Gene3D" id="3.40.50.2000">
    <property type="entry name" value="Glycogen Phosphorylase B"/>
    <property type="match status" value="2"/>
</dbReference>
<dbReference type="Pfam" id="PF00534">
    <property type="entry name" value="Glycos_transf_1"/>
    <property type="match status" value="1"/>
</dbReference>
<dbReference type="Pfam" id="PF13439">
    <property type="entry name" value="Glyco_transf_4"/>
    <property type="match status" value="1"/>
</dbReference>
<evidence type="ECO:0000313" key="4">
    <source>
        <dbReference type="Proteomes" id="UP000461595"/>
    </source>
</evidence>
<dbReference type="Proteomes" id="UP000461595">
    <property type="component" value="Unassembled WGS sequence"/>
</dbReference>
<dbReference type="InterPro" id="IPR001296">
    <property type="entry name" value="Glyco_trans_1"/>
</dbReference>
<name>A0A7X3G8U0_9STRE</name>
<dbReference type="PANTHER" id="PTHR45947:SF3">
    <property type="entry name" value="SULFOQUINOVOSYL TRANSFERASE SQD2"/>
    <property type="match status" value="1"/>
</dbReference>
<dbReference type="OrthoDB" id="9802525at2"/>
<dbReference type="InterPro" id="IPR050194">
    <property type="entry name" value="Glycosyltransferase_grp1"/>
</dbReference>
<evidence type="ECO:0000259" key="2">
    <source>
        <dbReference type="Pfam" id="PF13439"/>
    </source>
</evidence>
<dbReference type="InterPro" id="IPR028098">
    <property type="entry name" value="Glyco_trans_4-like_N"/>
</dbReference>
<dbReference type="AlphaFoldDB" id="A0A7X3G8U0"/>
<feature type="domain" description="Glycosyltransferase subfamily 4-like N-terminal" evidence="2">
    <location>
        <begin position="43"/>
        <end position="139"/>
    </location>
</feature>